<evidence type="ECO:0008006" key="10">
    <source>
        <dbReference type="Google" id="ProtNLM"/>
    </source>
</evidence>
<evidence type="ECO:0000259" key="7">
    <source>
        <dbReference type="PROSITE" id="PS50188"/>
    </source>
</evidence>
<dbReference type="GO" id="GO:0005737">
    <property type="term" value="C:cytoplasm"/>
    <property type="evidence" value="ECO:0007669"/>
    <property type="project" value="TreeGrafter"/>
</dbReference>
<keyword evidence="3" id="KW-0862">Zinc</keyword>
<dbReference type="OrthoDB" id="2967263at2759"/>
<dbReference type="InterPro" id="IPR003877">
    <property type="entry name" value="SPRY_dom"/>
</dbReference>
<evidence type="ECO:0000256" key="5">
    <source>
        <dbReference type="SAM" id="MobiDB-lite"/>
    </source>
</evidence>
<dbReference type="InterPro" id="IPR043136">
    <property type="entry name" value="B30.2/SPRY_sf"/>
</dbReference>
<dbReference type="Pfam" id="PF13920">
    <property type="entry name" value="zf-C3HC4_3"/>
    <property type="match status" value="1"/>
</dbReference>
<feature type="region of interest" description="Disordered" evidence="5">
    <location>
        <begin position="38"/>
        <end position="78"/>
    </location>
</feature>
<dbReference type="GO" id="GO:0051603">
    <property type="term" value="P:proteolysis involved in protein catabolic process"/>
    <property type="evidence" value="ECO:0007669"/>
    <property type="project" value="TreeGrafter"/>
</dbReference>
<evidence type="ECO:0000259" key="6">
    <source>
        <dbReference type="PROSITE" id="PS50089"/>
    </source>
</evidence>
<keyword evidence="1" id="KW-0479">Metal-binding</keyword>
<name>A0A0C9MUW3_9FUNG</name>
<feature type="compositionally biased region" description="Acidic residues" evidence="5">
    <location>
        <begin position="733"/>
        <end position="744"/>
    </location>
</feature>
<accession>A0A0C9MUW3</accession>
<dbReference type="Gene3D" id="3.30.40.10">
    <property type="entry name" value="Zinc/RING finger domain, C3HC4 (zinc finger)"/>
    <property type="match status" value="1"/>
</dbReference>
<feature type="compositionally biased region" description="Low complexity" evidence="5">
    <location>
        <begin position="602"/>
        <end position="622"/>
    </location>
</feature>
<dbReference type="PROSITE" id="PS50188">
    <property type="entry name" value="B302_SPRY"/>
    <property type="match status" value="1"/>
</dbReference>
<dbReference type="InterPro" id="IPR013083">
    <property type="entry name" value="Znf_RING/FYVE/PHD"/>
</dbReference>
<feature type="region of interest" description="Disordered" evidence="5">
    <location>
        <begin position="722"/>
        <end position="744"/>
    </location>
</feature>
<dbReference type="SMART" id="SM00449">
    <property type="entry name" value="SPRY"/>
    <property type="match status" value="1"/>
</dbReference>
<dbReference type="PROSITE" id="PS50089">
    <property type="entry name" value="ZF_RING_2"/>
    <property type="match status" value="1"/>
</dbReference>
<evidence type="ECO:0000313" key="8">
    <source>
        <dbReference type="EMBL" id="GAN05883.1"/>
    </source>
</evidence>
<evidence type="ECO:0000256" key="3">
    <source>
        <dbReference type="ARBA" id="ARBA00022833"/>
    </source>
</evidence>
<keyword evidence="9" id="KW-1185">Reference proteome</keyword>
<dbReference type="GO" id="GO:0008270">
    <property type="term" value="F:zinc ion binding"/>
    <property type="evidence" value="ECO:0007669"/>
    <property type="project" value="UniProtKB-KW"/>
</dbReference>
<dbReference type="InterPro" id="IPR001841">
    <property type="entry name" value="Znf_RING"/>
</dbReference>
<dbReference type="GO" id="GO:0004842">
    <property type="term" value="F:ubiquitin-protein transferase activity"/>
    <property type="evidence" value="ECO:0007669"/>
    <property type="project" value="InterPro"/>
</dbReference>
<keyword evidence="2 4" id="KW-0863">Zinc-finger</keyword>
<dbReference type="EMBL" id="DF836393">
    <property type="protein sequence ID" value="GAN05883.1"/>
    <property type="molecule type" value="Genomic_DNA"/>
</dbReference>
<dbReference type="STRING" id="91626.A0A0C9MUW3"/>
<dbReference type="Pfam" id="PF00622">
    <property type="entry name" value="SPRY"/>
    <property type="match status" value="1"/>
</dbReference>
<reference evidence="8" key="1">
    <citation type="submission" date="2014-09" db="EMBL/GenBank/DDBJ databases">
        <title>Draft genome sequence of an oleaginous Mucoromycotina fungus Mucor ambiguus NBRC6742.</title>
        <authorList>
            <person name="Takeda I."/>
            <person name="Yamane N."/>
            <person name="Morita T."/>
            <person name="Tamano K."/>
            <person name="Machida M."/>
            <person name="Baker S."/>
            <person name="Koike H."/>
        </authorList>
    </citation>
    <scope>NUCLEOTIDE SEQUENCE</scope>
    <source>
        <strain evidence="8">NBRC 6742</strain>
    </source>
</reference>
<feature type="compositionally biased region" description="Polar residues" evidence="5">
    <location>
        <begin position="591"/>
        <end position="601"/>
    </location>
</feature>
<feature type="compositionally biased region" description="Low complexity" evidence="5">
    <location>
        <begin position="565"/>
        <end position="590"/>
    </location>
</feature>
<dbReference type="InterPro" id="IPR013320">
    <property type="entry name" value="ConA-like_dom_sf"/>
</dbReference>
<feature type="domain" description="RING-type" evidence="6">
    <location>
        <begin position="753"/>
        <end position="788"/>
    </location>
</feature>
<gene>
    <name evidence="8" type="ORF">MAM1_0104d05359</name>
</gene>
<dbReference type="SUPFAM" id="SSF57850">
    <property type="entry name" value="RING/U-box"/>
    <property type="match status" value="1"/>
</dbReference>
<dbReference type="InterPro" id="IPR045129">
    <property type="entry name" value="RNF123/RKP/RSPRY1"/>
</dbReference>
<evidence type="ECO:0000313" key="9">
    <source>
        <dbReference type="Proteomes" id="UP000053815"/>
    </source>
</evidence>
<organism evidence="8">
    <name type="scientific">Mucor ambiguus</name>
    <dbReference type="NCBI Taxonomy" id="91626"/>
    <lineage>
        <taxon>Eukaryota</taxon>
        <taxon>Fungi</taxon>
        <taxon>Fungi incertae sedis</taxon>
        <taxon>Mucoromycota</taxon>
        <taxon>Mucoromycotina</taxon>
        <taxon>Mucoromycetes</taxon>
        <taxon>Mucorales</taxon>
        <taxon>Mucorineae</taxon>
        <taxon>Mucoraceae</taxon>
        <taxon>Mucor</taxon>
    </lineage>
</organism>
<evidence type="ECO:0000256" key="2">
    <source>
        <dbReference type="ARBA" id="ARBA00022771"/>
    </source>
</evidence>
<protein>
    <recommendedName>
        <fullName evidence="10">B30.2/SPRY domain-containing protein</fullName>
    </recommendedName>
</protein>
<dbReference type="InterPro" id="IPR001870">
    <property type="entry name" value="B30.2/SPRY"/>
</dbReference>
<feature type="domain" description="B30.2/SPRY" evidence="7">
    <location>
        <begin position="396"/>
        <end position="591"/>
    </location>
</feature>
<dbReference type="PANTHER" id="PTHR13363:SF5">
    <property type="entry name" value="E3 UBIQUITIN-PROTEIN LIGASE RNF123"/>
    <property type="match status" value="1"/>
</dbReference>
<evidence type="ECO:0000256" key="4">
    <source>
        <dbReference type="PROSITE-ProRule" id="PRU00175"/>
    </source>
</evidence>
<dbReference type="Proteomes" id="UP000053815">
    <property type="component" value="Unassembled WGS sequence"/>
</dbReference>
<sequence length="824" mass="91467">MPNIDLAFKPVSDQAGRMVESSWKRILAIAQNHVQEFEEQEDDIDGFQRSSNDTRRSRSTANSSAVNQQIHSSDQSQTDFYDRERHMVHALDTLFTLAYEGPGYLAFIATITCNLDPDSPVAMAFLSHIIDRAALPSRDTMASVSPVIISKLNKKPGRIQRMISLISGRYKMERSASKREALRNQIFHNTTNPPTTSTIMATVQNAEQTKLRLNAAILWSLLAEKFAGEMCLSLWHQDVGDMLMKSISDPQEDLMVRIFSLLALEKFALTGTVKDIILAHDFDIRHVLLSVVRECEIANERIFALAMADDESKHISSQPLTSLKLSSLTSMSSTATASMTATAAAAIATNTASGDQVPAFSNLNSFDSRFIPPKGPLREEWAKYVQLGLCARWALDHVFIDGKKITCPWDLTNLKVIMNPFDSTPHLKIGGNGLELRNDRPHFESVRATACVKKEKWYYETLLLSNGIMQIGWATSRCKFSPEEGYGVGDDCNGFAFDTYRTAVWADGSAVYPQSKVKIRCQAGDVIGSFLDLDNGFCSYYINGCDLGLTVEFEHPNRKKHHRQQAPQHQQQNRKSSETSSRSSNLSESTATTSTLHSLGNSSPKTTISSSSPTLTTSTSSPRLIEASSKRSGKKPAKGLGLYPAISLTTHQQALVNFGEKAWMYPPPTTAKFRGINEAGALDSDFEKRVMRWVKKRGVTSHGKSYQPMNKPPLRPRVGADEVLQQASPDSDSTTEVEEEEEEEDYDWDGPLCTICFSEPKNTILMPCKHDGIGGRCAKVLTLCPLCRTEIHDRIPTTTITKTIFTTTTTTTTIVEEQMMPTPI</sequence>
<dbReference type="AlphaFoldDB" id="A0A0C9MUW3"/>
<feature type="compositionally biased region" description="Polar residues" evidence="5">
    <location>
        <begin position="66"/>
        <end position="78"/>
    </location>
</feature>
<dbReference type="SUPFAM" id="SSF49899">
    <property type="entry name" value="Concanavalin A-like lectins/glucanases"/>
    <property type="match status" value="1"/>
</dbReference>
<proteinExistence type="predicted"/>
<dbReference type="PANTHER" id="PTHR13363">
    <property type="entry name" value="RING FINGER AND SRY DOMAIN-CONTAINING"/>
    <property type="match status" value="1"/>
</dbReference>
<feature type="region of interest" description="Disordered" evidence="5">
    <location>
        <begin position="557"/>
        <end position="638"/>
    </location>
</feature>
<evidence type="ECO:0000256" key="1">
    <source>
        <dbReference type="ARBA" id="ARBA00022723"/>
    </source>
</evidence>
<dbReference type="Gene3D" id="2.60.120.920">
    <property type="match status" value="1"/>
</dbReference>